<reference evidence="2 3" key="1">
    <citation type="journal article" date="2013" name="Stand. Genomic Sci.">
        <title>Genomic Encyclopedia of Type Strains, Phase I: The one thousand microbial genomes (KMG-I) project.</title>
        <authorList>
            <person name="Kyrpides N.C."/>
            <person name="Woyke T."/>
            <person name="Eisen J.A."/>
            <person name="Garrity G."/>
            <person name="Lilburn T.G."/>
            <person name="Beck B.J."/>
            <person name="Whitman W.B."/>
            <person name="Hugenholtz P."/>
            <person name="Klenk H.P."/>
        </authorList>
    </citation>
    <scope>NUCLEOTIDE SEQUENCE [LARGE SCALE GENOMIC DNA]</scope>
    <source>
        <strain evidence="2 3">DSM 45044</strain>
    </source>
</reference>
<keyword evidence="3" id="KW-1185">Reference proteome</keyword>
<accession>A0A562VCR3</accession>
<evidence type="ECO:0000313" key="2">
    <source>
        <dbReference type="EMBL" id="TWJ15638.1"/>
    </source>
</evidence>
<dbReference type="Proteomes" id="UP000321617">
    <property type="component" value="Unassembled WGS sequence"/>
</dbReference>
<organism evidence="2 3">
    <name type="scientific">Stackebrandtia albiflava</name>
    <dbReference type="NCBI Taxonomy" id="406432"/>
    <lineage>
        <taxon>Bacteria</taxon>
        <taxon>Bacillati</taxon>
        <taxon>Actinomycetota</taxon>
        <taxon>Actinomycetes</taxon>
        <taxon>Glycomycetales</taxon>
        <taxon>Glycomycetaceae</taxon>
        <taxon>Stackebrandtia</taxon>
    </lineage>
</organism>
<evidence type="ECO:0000256" key="1">
    <source>
        <dbReference type="SAM" id="MobiDB-lite"/>
    </source>
</evidence>
<name>A0A562VCR3_9ACTN</name>
<dbReference type="AlphaFoldDB" id="A0A562VCR3"/>
<protein>
    <submittedName>
        <fullName evidence="2">Uncharacterized protein</fullName>
    </submittedName>
</protein>
<dbReference type="OrthoDB" id="5194430at2"/>
<dbReference type="RefSeq" id="WP_147134653.1">
    <property type="nucleotide sequence ID" value="NZ_BAABIJ010000001.1"/>
</dbReference>
<sequence length="349" mass="37588">MVDNITDEAILDAAHELRRKAIEKAKDERDDNRPSASMTQWTGRGPGPSDEYIEEQAEWIVDAFRKYLKPFPRDFDPIIEKMKSVEAAFGEEDDSFGNPDLGMIEVSANYLAQWEGALAISLRENFLGPFPVIAANHGKLASYLRLHMQMMKSIYESGRQDALDIAEKGQEAIDAITDCKGSDLKILLAVLIAAGTLMGPVLGAAQAALSAQLFNASIIAGSVLGGPFVKEGPTVPLGGDTVEEVMDNVREALNKIGERLAEEEGHLLEALKKTQGEVSDVVSLNMEEATPLLLMPPKIITDPGDYTKGLVQFSEEDGQDGGGGGRGSYVGDDPPDNWDGAIHDTGGDS</sequence>
<gene>
    <name evidence="2" type="ORF">LX16_1349</name>
</gene>
<feature type="region of interest" description="Disordered" evidence="1">
    <location>
        <begin position="23"/>
        <end position="49"/>
    </location>
</feature>
<comment type="caution">
    <text evidence="2">The sequence shown here is derived from an EMBL/GenBank/DDBJ whole genome shotgun (WGS) entry which is preliminary data.</text>
</comment>
<evidence type="ECO:0000313" key="3">
    <source>
        <dbReference type="Proteomes" id="UP000321617"/>
    </source>
</evidence>
<dbReference type="EMBL" id="VLLL01000005">
    <property type="protein sequence ID" value="TWJ15638.1"/>
    <property type="molecule type" value="Genomic_DNA"/>
</dbReference>
<proteinExistence type="predicted"/>
<feature type="compositionally biased region" description="Basic and acidic residues" evidence="1">
    <location>
        <begin position="23"/>
        <end position="33"/>
    </location>
</feature>
<feature type="region of interest" description="Disordered" evidence="1">
    <location>
        <begin position="313"/>
        <end position="349"/>
    </location>
</feature>